<protein>
    <recommendedName>
        <fullName evidence="4">DUF3618 domain-containing protein</fullName>
    </recommendedName>
</protein>
<evidence type="ECO:0000313" key="3">
    <source>
        <dbReference type="Proteomes" id="UP000619838"/>
    </source>
</evidence>
<reference evidence="2 3" key="1">
    <citation type="journal article" date="2020" name="Microorganisms">
        <title>Simultaneous Genome Sequencing of Prosthecochloris ethylica and Desulfuromonas acetoxidans within a Syntrophic Mixture Reveals Unique Pili and Protein Interactions.</title>
        <authorList>
            <person name="Kyndt J.A."/>
            <person name="Van Beeumen J.J."/>
            <person name="Meyer T.E."/>
        </authorList>
    </citation>
    <scope>NUCLEOTIDE SEQUENCE [LARGE SCALE GENOMIC DNA]</scope>
    <source>
        <strain evidence="2 3">N3</strain>
    </source>
</reference>
<evidence type="ECO:0008006" key="4">
    <source>
        <dbReference type="Google" id="ProtNLM"/>
    </source>
</evidence>
<feature type="region of interest" description="Disordered" evidence="1">
    <location>
        <begin position="1"/>
        <end position="29"/>
    </location>
</feature>
<organism evidence="2 3">
    <name type="scientific">Prosthecochloris ethylica</name>
    <dbReference type="NCBI Taxonomy" id="2743976"/>
    <lineage>
        <taxon>Bacteria</taxon>
        <taxon>Pseudomonadati</taxon>
        <taxon>Chlorobiota</taxon>
        <taxon>Chlorobiia</taxon>
        <taxon>Chlorobiales</taxon>
        <taxon>Chlorobiaceae</taxon>
        <taxon>Prosthecochloris</taxon>
    </lineage>
</organism>
<proteinExistence type="predicted"/>
<dbReference type="RefSeq" id="WP_175187253.1">
    <property type="nucleotide sequence ID" value="NZ_JABVZQ010000006.1"/>
</dbReference>
<feature type="compositionally biased region" description="Basic and acidic residues" evidence="1">
    <location>
        <begin position="13"/>
        <end position="29"/>
    </location>
</feature>
<evidence type="ECO:0000256" key="1">
    <source>
        <dbReference type="SAM" id="MobiDB-lite"/>
    </source>
</evidence>
<name>A0ABR9XTY7_9CHLB</name>
<accession>A0ABR9XTY7</accession>
<feature type="compositionally biased region" description="Polar residues" evidence="1">
    <location>
        <begin position="1"/>
        <end position="12"/>
    </location>
</feature>
<keyword evidence="3" id="KW-1185">Reference proteome</keyword>
<gene>
    <name evidence="2" type="ORF">INT08_10155</name>
</gene>
<evidence type="ECO:0000313" key="2">
    <source>
        <dbReference type="EMBL" id="MBF0637530.1"/>
    </source>
</evidence>
<dbReference type="Proteomes" id="UP000619838">
    <property type="component" value="Unassembled WGS sequence"/>
</dbReference>
<comment type="caution">
    <text evidence="2">The sequence shown here is derived from an EMBL/GenBank/DDBJ whole genome shotgun (WGS) entry which is preliminary data.</text>
</comment>
<dbReference type="EMBL" id="JADGII010000024">
    <property type="protein sequence ID" value="MBF0637530.1"/>
    <property type="molecule type" value="Genomic_DNA"/>
</dbReference>
<sequence>MAPENNHPNSIEQRIHDLEQTISERQEQLKQRAHHLKDDLHDELAPEEIVRKYPLQAAAASLAAGFLAAKAIRAVTAHPAPAADQPAREPSQLRKALGDIGTDLLYSGKDLALSYLRYHLDRKIKPE</sequence>